<dbReference type="STRING" id="559515.M4C1E6"/>
<evidence type="ECO:0000256" key="5">
    <source>
        <dbReference type="ARBA" id="ARBA00022723"/>
    </source>
</evidence>
<feature type="domain" description="Gcp-like" evidence="9">
    <location>
        <begin position="28"/>
        <end position="113"/>
    </location>
</feature>
<evidence type="ECO:0000256" key="8">
    <source>
        <dbReference type="ARBA" id="ARBA00048117"/>
    </source>
</evidence>
<dbReference type="InParanoid" id="M4C1E6"/>
<evidence type="ECO:0000256" key="3">
    <source>
        <dbReference type="ARBA" id="ARBA00022679"/>
    </source>
</evidence>
<name>M4C1E6_HYAAE</name>
<evidence type="ECO:0000256" key="6">
    <source>
        <dbReference type="ARBA" id="ARBA00023004"/>
    </source>
</evidence>
<sequence>MGIEGSANKLAVGILWYRTNGETEILSNPRKTYITPPGHGFLPRETAWHHQNHVVAIVRAALVEANVSPDELDCICYTKGPGMGGPLRSAAVCARMLSLLWKKPLVGVNHCVGRTLLSSSWIHEFDWFCRVQVTSELTRLWLQIFEQISRWAGQWPRRRIQPCCTSVVVIRKSLPTRCSGEDLAGTLWIASEAPELMKCNVQLPHLWRDN</sequence>
<organism evidence="10 11">
    <name type="scientific">Hyaloperonospora arabidopsidis (strain Emoy2)</name>
    <name type="common">Downy mildew agent</name>
    <name type="synonym">Peronospora arabidopsidis</name>
    <dbReference type="NCBI Taxonomy" id="559515"/>
    <lineage>
        <taxon>Eukaryota</taxon>
        <taxon>Sar</taxon>
        <taxon>Stramenopiles</taxon>
        <taxon>Oomycota</taxon>
        <taxon>Peronosporomycetes</taxon>
        <taxon>Peronosporales</taxon>
        <taxon>Peronosporaceae</taxon>
        <taxon>Hyaloperonospora</taxon>
    </lineage>
</organism>
<evidence type="ECO:0000259" key="9">
    <source>
        <dbReference type="Pfam" id="PF00814"/>
    </source>
</evidence>
<reference evidence="11" key="1">
    <citation type="journal article" date="2010" name="Science">
        <title>Signatures of adaptation to obligate biotrophy in the Hyaloperonospora arabidopsidis genome.</title>
        <authorList>
            <person name="Baxter L."/>
            <person name="Tripathy S."/>
            <person name="Ishaque N."/>
            <person name="Boot N."/>
            <person name="Cabral A."/>
            <person name="Kemen E."/>
            <person name="Thines M."/>
            <person name="Ah-Fong A."/>
            <person name="Anderson R."/>
            <person name="Badejoko W."/>
            <person name="Bittner-Eddy P."/>
            <person name="Boore J.L."/>
            <person name="Chibucos M.C."/>
            <person name="Coates M."/>
            <person name="Dehal P."/>
            <person name="Delehaunty K."/>
            <person name="Dong S."/>
            <person name="Downton P."/>
            <person name="Dumas B."/>
            <person name="Fabro G."/>
            <person name="Fronick C."/>
            <person name="Fuerstenberg S.I."/>
            <person name="Fulton L."/>
            <person name="Gaulin E."/>
            <person name="Govers F."/>
            <person name="Hughes L."/>
            <person name="Humphray S."/>
            <person name="Jiang R.H."/>
            <person name="Judelson H."/>
            <person name="Kamoun S."/>
            <person name="Kyung K."/>
            <person name="Meijer H."/>
            <person name="Minx P."/>
            <person name="Morris P."/>
            <person name="Nelson J."/>
            <person name="Phuntumart V."/>
            <person name="Qutob D."/>
            <person name="Rehmany A."/>
            <person name="Rougon-Cardoso A."/>
            <person name="Ryden P."/>
            <person name="Torto-Alalibo T."/>
            <person name="Studholme D."/>
            <person name="Wang Y."/>
            <person name="Win J."/>
            <person name="Wood J."/>
            <person name="Clifton S.W."/>
            <person name="Rogers J."/>
            <person name="Van den Ackerveken G."/>
            <person name="Jones J.D."/>
            <person name="McDowell J.M."/>
            <person name="Beynon J."/>
            <person name="Tyler B.M."/>
        </authorList>
    </citation>
    <scope>NUCLEOTIDE SEQUENCE [LARGE SCALE GENOMIC DNA]</scope>
    <source>
        <strain evidence="11">Emoy2</strain>
    </source>
</reference>
<keyword evidence="7" id="KW-0012">Acyltransferase</keyword>
<dbReference type="AlphaFoldDB" id="M4C1E6"/>
<dbReference type="GO" id="GO:0005737">
    <property type="term" value="C:cytoplasm"/>
    <property type="evidence" value="ECO:0007669"/>
    <property type="project" value="TreeGrafter"/>
</dbReference>
<dbReference type="PANTHER" id="PTHR11735">
    <property type="entry name" value="TRNA N6-ADENOSINE THREONYLCARBAMOYLTRANSFERASE"/>
    <property type="match status" value="1"/>
</dbReference>
<dbReference type="GO" id="GO:0008033">
    <property type="term" value="P:tRNA processing"/>
    <property type="evidence" value="ECO:0007669"/>
    <property type="project" value="UniProtKB-KW"/>
</dbReference>
<keyword evidence="3" id="KW-0808">Transferase</keyword>
<proteinExistence type="predicted"/>
<dbReference type="SUPFAM" id="SSF53067">
    <property type="entry name" value="Actin-like ATPase domain"/>
    <property type="match status" value="1"/>
</dbReference>
<evidence type="ECO:0000256" key="2">
    <source>
        <dbReference type="ARBA" id="ARBA00022490"/>
    </source>
</evidence>
<dbReference type="EnsemblProtists" id="HpaT805769">
    <property type="protein sequence ID" value="HpaP805769"/>
    <property type="gene ID" value="HpaG805769"/>
</dbReference>
<dbReference type="InterPro" id="IPR043129">
    <property type="entry name" value="ATPase_NBD"/>
</dbReference>
<keyword evidence="2" id="KW-0963">Cytoplasm</keyword>
<evidence type="ECO:0000256" key="1">
    <source>
        <dbReference type="ARBA" id="ARBA00012156"/>
    </source>
</evidence>
<keyword evidence="4" id="KW-0819">tRNA processing</keyword>
<dbReference type="GO" id="GO:0000408">
    <property type="term" value="C:EKC/KEOPS complex"/>
    <property type="evidence" value="ECO:0007669"/>
    <property type="project" value="TreeGrafter"/>
</dbReference>
<dbReference type="VEuPathDB" id="FungiDB:HpaG805769"/>
<evidence type="ECO:0000256" key="4">
    <source>
        <dbReference type="ARBA" id="ARBA00022694"/>
    </source>
</evidence>
<dbReference type="Gene3D" id="3.30.420.40">
    <property type="match status" value="1"/>
</dbReference>
<dbReference type="Pfam" id="PF00814">
    <property type="entry name" value="TsaD"/>
    <property type="match status" value="1"/>
</dbReference>
<dbReference type="EMBL" id="JH598092">
    <property type="status" value="NOT_ANNOTATED_CDS"/>
    <property type="molecule type" value="Genomic_DNA"/>
</dbReference>
<keyword evidence="11" id="KW-1185">Reference proteome</keyword>
<evidence type="ECO:0000313" key="11">
    <source>
        <dbReference type="Proteomes" id="UP000011713"/>
    </source>
</evidence>
<dbReference type="EMBL" id="JH598254">
    <property type="status" value="NOT_ANNOTATED_CDS"/>
    <property type="molecule type" value="Genomic_DNA"/>
</dbReference>
<dbReference type="GO" id="GO:0046872">
    <property type="term" value="F:metal ion binding"/>
    <property type="evidence" value="ECO:0007669"/>
    <property type="project" value="UniProtKB-KW"/>
</dbReference>
<dbReference type="HOGENOM" id="CLU_1312269_0_0_1"/>
<dbReference type="InterPro" id="IPR000905">
    <property type="entry name" value="Gcp-like_dom"/>
</dbReference>
<keyword evidence="6" id="KW-0408">Iron</keyword>
<dbReference type="GO" id="GO:0061711">
    <property type="term" value="F:tRNA N(6)-L-threonylcarbamoyladenine synthase activity"/>
    <property type="evidence" value="ECO:0007669"/>
    <property type="project" value="UniProtKB-EC"/>
</dbReference>
<dbReference type="PANTHER" id="PTHR11735:SF14">
    <property type="entry name" value="TRNA N6-ADENOSINE THREONYLCARBAMOYLTRANSFERASE"/>
    <property type="match status" value="1"/>
</dbReference>
<evidence type="ECO:0000313" key="10">
    <source>
        <dbReference type="EnsemblProtists" id="HpaP812884"/>
    </source>
</evidence>
<dbReference type="EnsemblProtists" id="HpaT812884">
    <property type="protein sequence ID" value="HpaP812884"/>
    <property type="gene ID" value="HpaG812884"/>
</dbReference>
<dbReference type="VEuPathDB" id="FungiDB:HpaG812884"/>
<dbReference type="InterPro" id="IPR017861">
    <property type="entry name" value="KAE1/TsaD"/>
</dbReference>
<reference evidence="10" key="2">
    <citation type="submission" date="2015-06" db="UniProtKB">
        <authorList>
            <consortium name="EnsemblProtists"/>
        </authorList>
    </citation>
    <scope>IDENTIFICATION</scope>
    <source>
        <strain evidence="10">Emoy2</strain>
    </source>
</reference>
<evidence type="ECO:0000256" key="7">
    <source>
        <dbReference type="ARBA" id="ARBA00023315"/>
    </source>
</evidence>
<dbReference type="Proteomes" id="UP000011713">
    <property type="component" value="Unassembled WGS sequence"/>
</dbReference>
<keyword evidence="5" id="KW-0479">Metal-binding</keyword>
<dbReference type="EC" id="2.3.1.234" evidence="1"/>
<dbReference type="FunFam" id="3.30.420.40:FF:000037">
    <property type="entry name" value="Probable tRNA N6-adenosine threonylcarbamoyltransferase"/>
    <property type="match status" value="1"/>
</dbReference>
<dbReference type="eggNOG" id="KOG2708">
    <property type="taxonomic scope" value="Eukaryota"/>
</dbReference>
<dbReference type="PRINTS" id="PR00789">
    <property type="entry name" value="OSIALOPTASE"/>
</dbReference>
<accession>M4C1E6</accession>
<comment type="catalytic activity">
    <reaction evidence="8">
        <text>L-threonylcarbamoyladenylate + adenosine(37) in tRNA = N(6)-L-threonylcarbamoyladenosine(37) in tRNA + AMP + H(+)</text>
        <dbReference type="Rhea" id="RHEA:37059"/>
        <dbReference type="Rhea" id="RHEA-COMP:10162"/>
        <dbReference type="Rhea" id="RHEA-COMP:10163"/>
        <dbReference type="ChEBI" id="CHEBI:15378"/>
        <dbReference type="ChEBI" id="CHEBI:73682"/>
        <dbReference type="ChEBI" id="CHEBI:74411"/>
        <dbReference type="ChEBI" id="CHEBI:74418"/>
        <dbReference type="ChEBI" id="CHEBI:456215"/>
        <dbReference type="EC" id="2.3.1.234"/>
    </reaction>
</comment>
<protein>
    <recommendedName>
        <fullName evidence="1">N(6)-L-threonylcarbamoyladenine synthase</fullName>
        <ecNumber evidence="1">2.3.1.234</ecNumber>
    </recommendedName>
</protein>